<dbReference type="SUPFAM" id="SSF57567">
    <property type="entry name" value="Serine protease inhibitors"/>
    <property type="match status" value="1"/>
</dbReference>
<dbReference type="PANTHER" id="PTHR23259:SF82">
    <property type="entry name" value="SERINE PROTEASE INHIBITOR 1 PROTEIN"/>
    <property type="match status" value="1"/>
</dbReference>
<keyword evidence="5" id="KW-1185">Reference proteome</keyword>
<keyword evidence="1" id="KW-0646">Protease inhibitor</keyword>
<dbReference type="Pfam" id="PF01826">
    <property type="entry name" value="TIL"/>
    <property type="match status" value="1"/>
</dbReference>
<reference evidence="4 5" key="1">
    <citation type="journal article" date="2021" name="Sci. Rep.">
        <title>The genome of the diatom Chaetoceros tenuissimus carries an ancient integrated fragment of an extant virus.</title>
        <authorList>
            <person name="Hongo Y."/>
            <person name="Kimura K."/>
            <person name="Takaki Y."/>
            <person name="Yoshida Y."/>
            <person name="Baba S."/>
            <person name="Kobayashi G."/>
            <person name="Nagasaki K."/>
            <person name="Hano T."/>
            <person name="Tomaru Y."/>
        </authorList>
    </citation>
    <scope>NUCLEOTIDE SEQUENCE [LARGE SCALE GENOMIC DNA]</scope>
    <source>
        <strain evidence="4 5">NIES-3715</strain>
    </source>
</reference>
<dbReference type="PANTHER" id="PTHR23259">
    <property type="entry name" value="RIDDLE"/>
    <property type="match status" value="1"/>
</dbReference>
<evidence type="ECO:0000313" key="5">
    <source>
        <dbReference type="Proteomes" id="UP001054902"/>
    </source>
</evidence>
<dbReference type="InterPro" id="IPR051368">
    <property type="entry name" value="SerProtInhib-TIL_Domain"/>
</dbReference>
<evidence type="ECO:0000259" key="3">
    <source>
        <dbReference type="Pfam" id="PF01826"/>
    </source>
</evidence>
<protein>
    <recommendedName>
        <fullName evidence="3">TIL domain-containing protein</fullName>
    </recommendedName>
</protein>
<evidence type="ECO:0000313" key="4">
    <source>
        <dbReference type="EMBL" id="GFH45553.1"/>
    </source>
</evidence>
<dbReference type="AlphaFoldDB" id="A0AAD3CH63"/>
<dbReference type="Gene3D" id="2.10.25.10">
    <property type="entry name" value="Laminin"/>
    <property type="match status" value="1"/>
</dbReference>
<accession>A0AAD3CH63</accession>
<comment type="caution">
    <text evidence="4">The sequence shown here is derived from an EMBL/GenBank/DDBJ whole genome shotgun (WGS) entry which is preliminary data.</text>
</comment>
<dbReference type="InterPro" id="IPR036084">
    <property type="entry name" value="Ser_inhib-like_sf"/>
</dbReference>
<feature type="domain" description="TIL" evidence="3">
    <location>
        <begin position="24"/>
        <end position="83"/>
    </location>
</feature>
<evidence type="ECO:0000256" key="2">
    <source>
        <dbReference type="ARBA" id="ARBA00023157"/>
    </source>
</evidence>
<dbReference type="Proteomes" id="UP001054902">
    <property type="component" value="Unassembled WGS sequence"/>
</dbReference>
<organism evidence="4 5">
    <name type="scientific">Chaetoceros tenuissimus</name>
    <dbReference type="NCBI Taxonomy" id="426638"/>
    <lineage>
        <taxon>Eukaryota</taxon>
        <taxon>Sar</taxon>
        <taxon>Stramenopiles</taxon>
        <taxon>Ochrophyta</taxon>
        <taxon>Bacillariophyta</taxon>
        <taxon>Coscinodiscophyceae</taxon>
        <taxon>Chaetocerotophycidae</taxon>
        <taxon>Chaetocerotales</taxon>
        <taxon>Chaetocerotaceae</taxon>
        <taxon>Chaetoceros</taxon>
    </lineage>
</organism>
<evidence type="ECO:0000256" key="1">
    <source>
        <dbReference type="ARBA" id="ARBA00022690"/>
    </source>
</evidence>
<gene>
    <name evidence="4" type="ORF">CTEN210_02027</name>
</gene>
<dbReference type="InterPro" id="IPR002919">
    <property type="entry name" value="TIL_dom"/>
</dbReference>
<dbReference type="EMBL" id="BLLK01000020">
    <property type="protein sequence ID" value="GFH45553.1"/>
    <property type="molecule type" value="Genomic_DNA"/>
</dbReference>
<sequence>MIMHDIVQADAATLRHNRDLEDSCGENEEWTTCKSSSCFDKICDDVLEPTKMRPCTRDCKSGCTCKEGYVRESDGNCYEEDICIDTTDEE</sequence>
<keyword evidence="2" id="KW-1015">Disulfide bond</keyword>
<name>A0AAD3CH63_9STRA</name>
<dbReference type="GO" id="GO:0030414">
    <property type="term" value="F:peptidase inhibitor activity"/>
    <property type="evidence" value="ECO:0007669"/>
    <property type="project" value="UniProtKB-KW"/>
</dbReference>
<proteinExistence type="predicted"/>
<dbReference type="CDD" id="cd19941">
    <property type="entry name" value="TIL"/>
    <property type="match status" value="1"/>
</dbReference>